<keyword evidence="2 4" id="KW-0238">DNA-binding</keyword>
<proteinExistence type="inferred from homology"/>
<dbReference type="GO" id="GO:0015074">
    <property type="term" value="P:DNA integration"/>
    <property type="evidence" value="ECO:0007669"/>
    <property type="project" value="UniProtKB-KW"/>
</dbReference>
<dbReference type="PROSITE" id="PS51900">
    <property type="entry name" value="CB"/>
    <property type="match status" value="1"/>
</dbReference>
<dbReference type="PROSITE" id="PS51898">
    <property type="entry name" value="TYR_RECOMBINASE"/>
    <property type="match status" value="1"/>
</dbReference>
<dbReference type="Pfam" id="PF00589">
    <property type="entry name" value="Phage_integrase"/>
    <property type="match status" value="1"/>
</dbReference>
<dbReference type="AlphaFoldDB" id="A0AB33A4Y1"/>
<evidence type="ECO:0000256" key="4">
    <source>
        <dbReference type="PROSITE-ProRule" id="PRU01248"/>
    </source>
</evidence>
<evidence type="ECO:0000313" key="7">
    <source>
        <dbReference type="EMBL" id="AGM26809.1"/>
    </source>
</evidence>
<feature type="domain" description="Tyr recombinase" evidence="5">
    <location>
        <begin position="182"/>
        <end position="369"/>
    </location>
</feature>
<dbReference type="Gene3D" id="1.10.443.10">
    <property type="entry name" value="Intergrase catalytic core"/>
    <property type="match status" value="1"/>
</dbReference>
<evidence type="ECO:0000256" key="3">
    <source>
        <dbReference type="ARBA" id="ARBA00023172"/>
    </source>
</evidence>
<sequence length="373" mass="41605">MSSSERRNLPPQVRRVLTSTRQVRYEVRVDLSRGRTNRGQSKKRFHTLREAKEYLNPILGDQERGLHVSPSQLTVTDAVEKWLKSQRIKPTTRAAYTAALRPVVDELGQRTVQSITKDDVETLVEKLQEGTTDRGVWANTSINPMLARWRAMFDDLHKQGILSRNVVQLVKSVKRAEDTPAPRGATLTPEQIQTLLTFHKGKHDELLIQFALLGLRRGELGALRWGDIDTAAKTLDVSRNRTTDGVQVYEGDTKTVASERSLPLPEPLLKRLRVLGVGHGLHDYVIAQDKSPGRAYHPRTLSSRWKAALKAAGVPHVRLHDARHTTATHLHALGVPLADIAAWLGHANAAVTARVYSHSTKRGLAAASKALEW</sequence>
<dbReference type="PANTHER" id="PTHR30349:SF41">
    <property type="entry name" value="INTEGRASE_RECOMBINASE PROTEIN MJ0367-RELATED"/>
    <property type="match status" value="1"/>
</dbReference>
<dbReference type="InterPro" id="IPR010998">
    <property type="entry name" value="Integrase_recombinase_N"/>
</dbReference>
<dbReference type="Proteomes" id="UP000013961">
    <property type="component" value="Chromosome"/>
</dbReference>
<dbReference type="RefSeq" id="WP_016341581.1">
    <property type="nucleotide sequence ID" value="NC_021282.1"/>
</dbReference>
<dbReference type="Gene3D" id="1.10.150.130">
    <property type="match status" value="1"/>
</dbReference>
<dbReference type="InterPro" id="IPR044068">
    <property type="entry name" value="CB"/>
</dbReference>
<dbReference type="GO" id="GO:0003677">
    <property type="term" value="F:DNA binding"/>
    <property type="evidence" value="ECO:0007669"/>
    <property type="project" value="UniProtKB-UniRule"/>
</dbReference>
<name>A0AB33A4Y1_9MYCO</name>
<dbReference type="InterPro" id="IPR002104">
    <property type="entry name" value="Integrase_catalytic"/>
</dbReference>
<evidence type="ECO:0000256" key="2">
    <source>
        <dbReference type="ARBA" id="ARBA00023125"/>
    </source>
</evidence>
<evidence type="ECO:0000256" key="1">
    <source>
        <dbReference type="ARBA" id="ARBA00008857"/>
    </source>
</evidence>
<dbReference type="GO" id="GO:0006310">
    <property type="term" value="P:DNA recombination"/>
    <property type="evidence" value="ECO:0007669"/>
    <property type="project" value="UniProtKB-KW"/>
</dbReference>
<organism evidence="7 8">
    <name type="scientific">Mycobacteroides abscessus subsp. bolletii 50594</name>
    <dbReference type="NCBI Taxonomy" id="1303024"/>
    <lineage>
        <taxon>Bacteria</taxon>
        <taxon>Bacillati</taxon>
        <taxon>Actinomycetota</taxon>
        <taxon>Actinomycetes</taxon>
        <taxon>Mycobacteriales</taxon>
        <taxon>Mycobacteriaceae</taxon>
        <taxon>Mycobacteroides</taxon>
        <taxon>Mycobacteroides abscessus</taxon>
    </lineage>
</organism>
<dbReference type="InterPro" id="IPR011010">
    <property type="entry name" value="DNA_brk_join_enz"/>
</dbReference>
<evidence type="ECO:0000313" key="8">
    <source>
        <dbReference type="Proteomes" id="UP000013961"/>
    </source>
</evidence>
<dbReference type="KEGG" id="mabb:MASS_0207"/>
<keyword evidence="3" id="KW-0233">DNA recombination</keyword>
<dbReference type="InterPro" id="IPR013762">
    <property type="entry name" value="Integrase-like_cat_sf"/>
</dbReference>
<protein>
    <submittedName>
        <fullName evidence="7">Site-specific recombinase</fullName>
    </submittedName>
</protein>
<dbReference type="InterPro" id="IPR050090">
    <property type="entry name" value="Tyrosine_recombinase_XerCD"/>
</dbReference>
<gene>
    <name evidence="7" type="ORF">MASS_0207</name>
</gene>
<evidence type="ECO:0000259" key="6">
    <source>
        <dbReference type="PROSITE" id="PS51900"/>
    </source>
</evidence>
<reference evidence="7 8" key="1">
    <citation type="journal article" date="2013" name="Genome Announc.">
        <title>Complete Genome Sequence of Mycobacterium massiliense Clinical Strain Asan 50594, Belonging to the Type II Genotype.</title>
        <authorList>
            <person name="Kim B.J."/>
            <person name="Kim B.R."/>
            <person name="Hong S.H."/>
            <person name="Seok S.H."/>
            <person name="Kook Y.H."/>
            <person name="Kim B.J."/>
        </authorList>
    </citation>
    <scope>NUCLEOTIDE SEQUENCE [LARGE SCALE GENOMIC DNA]</scope>
    <source>
        <strain evidence="7 8">50594</strain>
    </source>
</reference>
<dbReference type="PANTHER" id="PTHR30349">
    <property type="entry name" value="PHAGE INTEGRASE-RELATED"/>
    <property type="match status" value="1"/>
</dbReference>
<dbReference type="CDD" id="cd01189">
    <property type="entry name" value="INT_ICEBs1_C_like"/>
    <property type="match status" value="1"/>
</dbReference>
<dbReference type="SUPFAM" id="SSF56349">
    <property type="entry name" value="DNA breaking-rejoining enzymes"/>
    <property type="match status" value="1"/>
</dbReference>
<evidence type="ECO:0000259" key="5">
    <source>
        <dbReference type="PROSITE" id="PS51898"/>
    </source>
</evidence>
<accession>A0AB33A4Y1</accession>
<feature type="domain" description="Core-binding (CB)" evidence="6">
    <location>
        <begin position="73"/>
        <end position="157"/>
    </location>
</feature>
<comment type="similarity">
    <text evidence="1">Belongs to the 'phage' integrase family.</text>
</comment>
<dbReference type="EMBL" id="CP004374">
    <property type="protein sequence ID" value="AGM26809.1"/>
    <property type="molecule type" value="Genomic_DNA"/>
</dbReference>